<evidence type="ECO:0000256" key="6">
    <source>
        <dbReference type="ARBA" id="ARBA00023242"/>
    </source>
</evidence>
<dbReference type="EMBL" id="MU825874">
    <property type="protein sequence ID" value="KAJ7387115.1"/>
    <property type="molecule type" value="Genomic_DNA"/>
</dbReference>
<dbReference type="GO" id="GO:0045893">
    <property type="term" value="P:positive regulation of DNA-templated transcription"/>
    <property type="evidence" value="ECO:0007669"/>
    <property type="project" value="TreeGrafter"/>
</dbReference>
<gene>
    <name evidence="8" type="primary">MED16_1</name>
    <name evidence="8" type="ORF">OS493_004080</name>
</gene>
<evidence type="ECO:0000259" key="7">
    <source>
        <dbReference type="Pfam" id="PF20719"/>
    </source>
</evidence>
<keyword evidence="6" id="KW-0539">Nucleus</keyword>
<dbReference type="OrthoDB" id="10018574at2759"/>
<evidence type="ECO:0000256" key="3">
    <source>
        <dbReference type="ARBA" id="ARBA00023015"/>
    </source>
</evidence>
<comment type="caution">
    <text evidence="8">The sequence shown here is derived from an EMBL/GenBank/DDBJ whole genome shotgun (WGS) entry which is preliminary data.</text>
</comment>
<keyword evidence="4" id="KW-0010">Activator</keyword>
<reference evidence="8" key="1">
    <citation type="submission" date="2023-01" db="EMBL/GenBank/DDBJ databases">
        <title>Genome assembly of the deep-sea coral Lophelia pertusa.</title>
        <authorList>
            <person name="Herrera S."/>
            <person name="Cordes E."/>
        </authorList>
    </citation>
    <scope>NUCLEOTIDE SEQUENCE</scope>
    <source>
        <strain evidence="8">USNM1676648</strain>
        <tissue evidence="8">Polyp</tissue>
    </source>
</reference>
<evidence type="ECO:0000256" key="5">
    <source>
        <dbReference type="ARBA" id="ARBA00023163"/>
    </source>
</evidence>
<protein>
    <submittedName>
        <fullName evidence="8">Mediator of RNA polymerase II transcription subunit 16</fullName>
    </submittedName>
</protein>
<evidence type="ECO:0000256" key="4">
    <source>
        <dbReference type="ARBA" id="ARBA00023159"/>
    </source>
</evidence>
<dbReference type="GO" id="GO:0016592">
    <property type="term" value="C:mediator complex"/>
    <property type="evidence" value="ECO:0007669"/>
    <property type="project" value="TreeGrafter"/>
</dbReference>
<dbReference type="Proteomes" id="UP001163046">
    <property type="component" value="Unassembled WGS sequence"/>
</dbReference>
<evidence type="ECO:0000256" key="2">
    <source>
        <dbReference type="ARBA" id="ARBA00006543"/>
    </source>
</evidence>
<organism evidence="8 9">
    <name type="scientific">Desmophyllum pertusum</name>
    <dbReference type="NCBI Taxonomy" id="174260"/>
    <lineage>
        <taxon>Eukaryota</taxon>
        <taxon>Metazoa</taxon>
        <taxon>Cnidaria</taxon>
        <taxon>Anthozoa</taxon>
        <taxon>Hexacorallia</taxon>
        <taxon>Scleractinia</taxon>
        <taxon>Caryophylliina</taxon>
        <taxon>Caryophylliidae</taxon>
        <taxon>Desmophyllum</taxon>
    </lineage>
</organism>
<name>A0A9W9ZTH9_9CNID</name>
<evidence type="ECO:0000313" key="8">
    <source>
        <dbReference type="EMBL" id="KAJ7387115.1"/>
    </source>
</evidence>
<evidence type="ECO:0000313" key="9">
    <source>
        <dbReference type="Proteomes" id="UP001163046"/>
    </source>
</evidence>
<keyword evidence="9" id="KW-1185">Reference proteome</keyword>
<dbReference type="PANTHER" id="PTHR13224">
    <property type="entry name" value="THYROID HORMONE RECEPTOR-ASSOCIATED PROTEIN-RELATED"/>
    <property type="match status" value="1"/>
</dbReference>
<accession>A0A9W9ZTH9</accession>
<comment type="subcellular location">
    <subcellularLocation>
        <location evidence="1">Nucleus</location>
    </subcellularLocation>
</comment>
<keyword evidence="3" id="KW-0805">Transcription regulation</keyword>
<dbReference type="AlphaFoldDB" id="A0A9W9ZTH9"/>
<keyword evidence="5" id="KW-0804">Transcription</keyword>
<comment type="similarity">
    <text evidence="2">Belongs to the Mediator complex subunit 16 family.</text>
</comment>
<sequence length="199" mass="21468">MTVPVIYPSDKNESLALLFKIFTKIWLLSRQTNTAEPDIPVEDRLADEAAPLIPNSVFLQNMQIPNLSRGVSGKAVSGTIKPGLYQFGASPVLRTSHQIFHPFASAIFPMPASDGSHAMDVVRRIYLDKSPGTKLKQCTRCNCVSLVDGISDHAAAKAWEQRWVRACVCGGSWRKLPFKEQQSAATATAAAGAAGPTAS</sequence>
<feature type="domain" description="Mediator complex subunit 16 C-terminal" evidence="7">
    <location>
        <begin position="112"/>
        <end position="175"/>
    </location>
</feature>
<dbReference type="InterPro" id="IPR048338">
    <property type="entry name" value="Mediator_Med16"/>
</dbReference>
<evidence type="ECO:0000256" key="1">
    <source>
        <dbReference type="ARBA" id="ARBA00004123"/>
    </source>
</evidence>
<dbReference type="PANTHER" id="PTHR13224:SF6">
    <property type="entry name" value="MEDIATOR OF RNA POLYMERASE II TRANSCRIPTION SUBUNIT 16"/>
    <property type="match status" value="1"/>
</dbReference>
<proteinExistence type="inferred from homology"/>
<dbReference type="Pfam" id="PF20719">
    <property type="entry name" value="Med16_C"/>
    <property type="match status" value="1"/>
</dbReference>
<dbReference type="InterPro" id="IPR048339">
    <property type="entry name" value="Mediator_Med16_C"/>
</dbReference>